<evidence type="ECO:0000313" key="3">
    <source>
        <dbReference type="EMBL" id="ACO67414.1"/>
    </source>
</evidence>
<dbReference type="Pfam" id="PF09861">
    <property type="entry name" value="Lar_N"/>
    <property type="match status" value="1"/>
</dbReference>
<feature type="compositionally biased region" description="Basic residues" evidence="1">
    <location>
        <begin position="87"/>
        <end position="105"/>
    </location>
</feature>
<feature type="compositionally biased region" description="Polar residues" evidence="1">
    <location>
        <begin position="1"/>
        <end position="10"/>
    </location>
</feature>
<proteinExistence type="predicted"/>
<sequence>MPTHHASFSSPLRKEQSRCSGRVPRGRHTRAASETTTAAAMTMGTRVHLGTAPDIRTAVRRATSTSIGRHARPAPSHQSPPPSTRGSSRRRTRGVRTRGAHHPRVHAASIAASYDTPDAPAPGAHPRAHRYEHPPETYRSAPGEKFLMQFGESMRIEELPEGTRVVYPGVRKNAPSSPSAMRAMVERALDDPVGQPPLREKIRALVAAKGSTGAKILFAFDDVSLPLPPMRSPDIRRVIMEECERRVVEEGVDPSCVKFVCSIALHRFIRPDEFRHICGDYLYNKYSKLGAVSNYNAVDEEHSVVIGRTELDEEVKVCKDFAEADMLIYANCNYVAMDGGYKSYATGLVHYTTLRYNHDSETLKKTRSLMDPARSSLHASIIRIGKVMQKHTDVFHVETVLDDNRFPFYLRWVQILFRRMNWIQKAMARISCFFLRFLPNWLRLWIFWGPLVRGQFGLVQCVAGETEAVHKRTLEANYEDAIVDVDGQADVLILAPTCIGPYTKDTYLNPLLVNTYALGYYYNMYVEGVPLLRQGGAMIVVNPMPYDWTEPTHTAYKAIFEEAVAPLGPTRFEEQQERFATDEALNDIYRKGLGPAAVHGFYMYTWAAHGMEKVGKVFVVGAVDARGPDVLGWERHDSVVSAVRAAKEWLRGRGTKEPDATFWQCPPVGYARVSVGSEEERAAIVAGNVCKKTGRPRGN</sequence>
<dbReference type="InterPro" id="IPR018657">
    <property type="entry name" value="LarA-like_N"/>
</dbReference>
<dbReference type="KEGG" id="mis:MICPUN_64048"/>
<feature type="region of interest" description="Disordered" evidence="1">
    <location>
        <begin position="1"/>
        <end position="140"/>
    </location>
</feature>
<evidence type="ECO:0000256" key="1">
    <source>
        <dbReference type="SAM" id="MobiDB-lite"/>
    </source>
</evidence>
<dbReference type="InParanoid" id="C1EGZ4"/>
<gene>
    <name evidence="3" type="ORF">MICPUN_64048</name>
</gene>
<dbReference type="OrthoDB" id="2012137at2759"/>
<dbReference type="RefSeq" id="XP_002506156.1">
    <property type="nucleotide sequence ID" value="XM_002506110.1"/>
</dbReference>
<evidence type="ECO:0000259" key="2">
    <source>
        <dbReference type="Pfam" id="PF09861"/>
    </source>
</evidence>
<dbReference type="GeneID" id="8248883"/>
<feature type="compositionally biased region" description="Low complexity" evidence="1">
    <location>
        <begin position="32"/>
        <end position="42"/>
    </location>
</feature>
<dbReference type="GO" id="GO:0050043">
    <property type="term" value="F:lactate racemase activity"/>
    <property type="evidence" value="ECO:0007669"/>
    <property type="project" value="InterPro"/>
</dbReference>
<dbReference type="EMBL" id="CP001332">
    <property type="protein sequence ID" value="ACO67414.1"/>
    <property type="molecule type" value="Genomic_DNA"/>
</dbReference>
<keyword evidence="4" id="KW-1185">Reference proteome</keyword>
<evidence type="ECO:0000313" key="4">
    <source>
        <dbReference type="Proteomes" id="UP000002009"/>
    </source>
</evidence>
<accession>C1EGZ4</accession>
<dbReference type="AlphaFoldDB" id="C1EGZ4"/>
<name>C1EGZ4_MICCC</name>
<protein>
    <recommendedName>
        <fullName evidence="2">LarA-like N-terminal domain-containing protein</fullName>
    </recommendedName>
</protein>
<dbReference type="Gene3D" id="3.40.50.11440">
    <property type="match status" value="1"/>
</dbReference>
<feature type="domain" description="LarA-like N-terminal" evidence="2">
    <location>
        <begin position="171"/>
        <end position="367"/>
    </location>
</feature>
<organism evidence="3 4">
    <name type="scientific">Micromonas commoda (strain RCC299 / NOUM17 / CCMP2709)</name>
    <name type="common">Picoplanktonic green alga</name>
    <dbReference type="NCBI Taxonomy" id="296587"/>
    <lineage>
        <taxon>Eukaryota</taxon>
        <taxon>Viridiplantae</taxon>
        <taxon>Chlorophyta</taxon>
        <taxon>Mamiellophyceae</taxon>
        <taxon>Mamiellales</taxon>
        <taxon>Mamiellaceae</taxon>
        <taxon>Micromonas</taxon>
    </lineage>
</organism>
<dbReference type="Proteomes" id="UP000002009">
    <property type="component" value="Chromosome 14"/>
</dbReference>
<reference evidence="3 4" key="1">
    <citation type="journal article" date="2009" name="Science">
        <title>Green evolution and dynamic adaptations revealed by genomes of the marine picoeukaryotes Micromonas.</title>
        <authorList>
            <person name="Worden A.Z."/>
            <person name="Lee J.H."/>
            <person name="Mock T."/>
            <person name="Rouze P."/>
            <person name="Simmons M.P."/>
            <person name="Aerts A.L."/>
            <person name="Allen A.E."/>
            <person name="Cuvelier M.L."/>
            <person name="Derelle E."/>
            <person name="Everett M.V."/>
            <person name="Foulon E."/>
            <person name="Grimwood J."/>
            <person name="Gundlach H."/>
            <person name="Henrissat B."/>
            <person name="Napoli C."/>
            <person name="McDonald S.M."/>
            <person name="Parker M.S."/>
            <person name="Rombauts S."/>
            <person name="Salamov A."/>
            <person name="Von Dassow P."/>
            <person name="Badger J.H."/>
            <person name="Coutinho P.M."/>
            <person name="Demir E."/>
            <person name="Dubchak I."/>
            <person name="Gentemann C."/>
            <person name="Eikrem W."/>
            <person name="Gready J.E."/>
            <person name="John U."/>
            <person name="Lanier W."/>
            <person name="Lindquist E.A."/>
            <person name="Lucas S."/>
            <person name="Mayer K.F."/>
            <person name="Moreau H."/>
            <person name="Not F."/>
            <person name="Otillar R."/>
            <person name="Panaud O."/>
            <person name="Pangilinan J."/>
            <person name="Paulsen I."/>
            <person name="Piegu B."/>
            <person name="Poliakov A."/>
            <person name="Robbens S."/>
            <person name="Schmutz J."/>
            <person name="Toulza E."/>
            <person name="Wyss T."/>
            <person name="Zelensky A."/>
            <person name="Zhou K."/>
            <person name="Armbrust E.V."/>
            <person name="Bhattacharya D."/>
            <person name="Goodenough U.W."/>
            <person name="Van de Peer Y."/>
            <person name="Grigoriev I.V."/>
        </authorList>
    </citation>
    <scope>NUCLEOTIDE SEQUENCE [LARGE SCALE GENOMIC DNA]</scope>
    <source>
        <strain evidence="4">RCC299 / NOUM17</strain>
    </source>
</reference>